<gene>
    <name evidence="2" type="ORF">MON38_21470</name>
</gene>
<dbReference type="InterPro" id="IPR026444">
    <property type="entry name" value="Secre_tail"/>
</dbReference>
<feature type="signal peptide" evidence="1">
    <location>
        <begin position="1"/>
        <end position="22"/>
    </location>
</feature>
<protein>
    <submittedName>
        <fullName evidence="2">T9SS type A sorting domain-containing protein</fullName>
    </submittedName>
</protein>
<dbReference type="AlphaFoldDB" id="A0A9X1VQ24"/>
<evidence type="ECO:0000256" key="1">
    <source>
        <dbReference type="SAM" id="SignalP"/>
    </source>
</evidence>
<keyword evidence="1" id="KW-0732">Signal</keyword>
<evidence type="ECO:0000313" key="3">
    <source>
        <dbReference type="Proteomes" id="UP001139193"/>
    </source>
</evidence>
<feature type="chain" id="PRO_5040989015" evidence="1">
    <location>
        <begin position="23"/>
        <end position="396"/>
    </location>
</feature>
<accession>A0A9X1VQ24</accession>
<keyword evidence="3" id="KW-1185">Reference proteome</keyword>
<sequence>MRKTSTLVLVAGLAGASLSAQAQITLDGVINANEIGTSSGKYISLGAFSAAHNPASGPTGFGNAGLLRMYGANSSTKLYVALAGTIETSGNNFQLYLDLPNRSGVPVGTALPAIAGNSTVFGTFPAGSIGGTKLELEADAAIATTGTNDVHAAIYTATTGVAKPMGDGLGAPVTSNGVASTLPASSTTGVYSLFAGTRVAYLGSATGLSGNPGNANGGGAGSYALEYEFNRTSLGLPSGASIVKVFAAYVSGDAYWSSDIIPETAGNGTNSGGLNNIGFTPDFTDQTRFPGTQAASLNVVVLSARQADDAVVAMSVFPNPGRGEATVAYQVLGGSQPVAVRVLDLVGREVRTLLNAPQAAGFHELRAGLDDLAAGIYLVKVQVGDKVATRRLEVAR</sequence>
<dbReference type="EMBL" id="JALBGC010000007">
    <property type="protein sequence ID" value="MCI1190001.1"/>
    <property type="molecule type" value="Genomic_DNA"/>
</dbReference>
<dbReference type="Proteomes" id="UP001139193">
    <property type="component" value="Unassembled WGS sequence"/>
</dbReference>
<comment type="caution">
    <text evidence="2">The sequence shown here is derived from an EMBL/GenBank/DDBJ whole genome shotgun (WGS) entry which is preliminary data.</text>
</comment>
<evidence type="ECO:0000313" key="2">
    <source>
        <dbReference type="EMBL" id="MCI1190001.1"/>
    </source>
</evidence>
<proteinExistence type="predicted"/>
<organism evidence="2 3">
    <name type="scientific">Hymenobacter cyanobacteriorum</name>
    <dbReference type="NCBI Taxonomy" id="2926463"/>
    <lineage>
        <taxon>Bacteria</taxon>
        <taxon>Pseudomonadati</taxon>
        <taxon>Bacteroidota</taxon>
        <taxon>Cytophagia</taxon>
        <taxon>Cytophagales</taxon>
        <taxon>Hymenobacteraceae</taxon>
        <taxon>Hymenobacter</taxon>
    </lineage>
</organism>
<reference evidence="2" key="1">
    <citation type="submission" date="2022-03" db="EMBL/GenBank/DDBJ databases">
        <title>Bacterial whole genome sequence for Hymenobacter sp. DH14.</title>
        <authorList>
            <person name="Le V."/>
        </authorList>
    </citation>
    <scope>NUCLEOTIDE SEQUENCE</scope>
    <source>
        <strain evidence="2">DH14</strain>
    </source>
</reference>
<dbReference type="NCBIfam" id="TIGR04183">
    <property type="entry name" value="Por_Secre_tail"/>
    <property type="match status" value="1"/>
</dbReference>
<dbReference type="RefSeq" id="WP_241938212.1">
    <property type="nucleotide sequence ID" value="NZ_JALBGC010000007.1"/>
</dbReference>
<name>A0A9X1VQ24_9BACT</name>